<reference evidence="9" key="1">
    <citation type="journal article" date="2019" name="Int. J. Syst. Evol. Microbiol.">
        <title>The Global Catalogue of Microorganisms (GCM) 10K type strain sequencing project: providing services to taxonomists for standard genome sequencing and annotation.</title>
        <authorList>
            <consortium name="The Broad Institute Genomics Platform"/>
            <consortium name="The Broad Institute Genome Sequencing Center for Infectious Disease"/>
            <person name="Wu L."/>
            <person name="Ma J."/>
        </authorList>
    </citation>
    <scope>NUCLEOTIDE SEQUENCE [LARGE SCALE GENOMIC DNA]</scope>
    <source>
        <strain evidence="9">IBRC-M 10908</strain>
    </source>
</reference>
<keyword evidence="3 5" id="KW-1133">Transmembrane helix</keyword>
<evidence type="ECO:0000259" key="6">
    <source>
        <dbReference type="PROSITE" id="PS50893"/>
    </source>
</evidence>
<dbReference type="PROSITE" id="PS50929">
    <property type="entry name" value="ABC_TM1F"/>
    <property type="match status" value="1"/>
</dbReference>
<keyword evidence="9" id="KW-1185">Reference proteome</keyword>
<proteinExistence type="predicted"/>
<dbReference type="EMBL" id="JBHSDK010000015">
    <property type="protein sequence ID" value="MFC4336110.1"/>
    <property type="molecule type" value="Genomic_DNA"/>
</dbReference>
<evidence type="ECO:0000256" key="2">
    <source>
        <dbReference type="ARBA" id="ARBA00022692"/>
    </source>
</evidence>
<comment type="subcellular location">
    <subcellularLocation>
        <location evidence="1">Cell membrane</location>
        <topology evidence="1">Multi-pass membrane protein</topology>
    </subcellularLocation>
</comment>
<dbReference type="Pfam" id="PF00664">
    <property type="entry name" value="ABC_membrane"/>
    <property type="match status" value="1"/>
</dbReference>
<comment type="caution">
    <text evidence="8">The sequence shown here is derived from an EMBL/GenBank/DDBJ whole genome shotgun (WGS) entry which is preliminary data.</text>
</comment>
<dbReference type="SUPFAM" id="SSF90123">
    <property type="entry name" value="ABC transporter transmembrane region"/>
    <property type="match status" value="1"/>
</dbReference>
<dbReference type="SUPFAM" id="SSF52540">
    <property type="entry name" value="P-loop containing nucleoside triphosphate hydrolases"/>
    <property type="match status" value="1"/>
</dbReference>
<keyword evidence="4 5" id="KW-0472">Membrane</keyword>
<dbReference type="RefSeq" id="WP_380621613.1">
    <property type="nucleotide sequence ID" value="NZ_JBHSDK010000015.1"/>
</dbReference>
<feature type="domain" description="ABC transmembrane type-1" evidence="7">
    <location>
        <begin position="27"/>
        <end position="308"/>
    </location>
</feature>
<evidence type="ECO:0000313" key="8">
    <source>
        <dbReference type="EMBL" id="MFC4336110.1"/>
    </source>
</evidence>
<dbReference type="Gene3D" id="3.40.50.300">
    <property type="entry name" value="P-loop containing nucleotide triphosphate hydrolases"/>
    <property type="match status" value="1"/>
</dbReference>
<dbReference type="InterPro" id="IPR017871">
    <property type="entry name" value="ABC_transporter-like_CS"/>
</dbReference>
<evidence type="ECO:0000256" key="4">
    <source>
        <dbReference type="ARBA" id="ARBA00023136"/>
    </source>
</evidence>
<dbReference type="PROSITE" id="PS00211">
    <property type="entry name" value="ABC_TRANSPORTER_1"/>
    <property type="match status" value="1"/>
</dbReference>
<evidence type="ECO:0000256" key="1">
    <source>
        <dbReference type="ARBA" id="ARBA00004651"/>
    </source>
</evidence>
<dbReference type="InterPro" id="IPR003439">
    <property type="entry name" value="ABC_transporter-like_ATP-bd"/>
</dbReference>
<feature type="transmembrane region" description="Helical" evidence="5">
    <location>
        <begin position="27"/>
        <end position="51"/>
    </location>
</feature>
<dbReference type="Proteomes" id="UP001595823">
    <property type="component" value="Unassembled WGS sequence"/>
</dbReference>
<evidence type="ECO:0000256" key="3">
    <source>
        <dbReference type="ARBA" id="ARBA00022989"/>
    </source>
</evidence>
<keyword evidence="2 5" id="KW-0812">Transmembrane</keyword>
<evidence type="ECO:0000256" key="5">
    <source>
        <dbReference type="SAM" id="Phobius"/>
    </source>
</evidence>
<protein>
    <submittedName>
        <fullName evidence="8">ABC transporter transmembrane domain-containing protein</fullName>
    </submittedName>
</protein>
<feature type="transmembrane region" description="Helical" evidence="5">
    <location>
        <begin position="289"/>
        <end position="311"/>
    </location>
</feature>
<name>A0ABV8U117_9ACTN</name>
<sequence>MTSEAFSPDTRSKQIGWLLRSEKTRMVLGTVLYGAAGIAWLAIPWAISMIIDRALPSGSHGELLLYSGLILVFALASALIFIAGFALLFRAESRHRYRIVTGMARHLSFTGPAVRGRTTSGDMANLATDDTFRLGSAAMHLGFFIMSLIVFGSGAALVWRADPVLGLVTVLGSFATGLIAGPLLNRLHSRQDAYREATATLTTQASDIAGGLRILRGLGGERQFNGHYRSLSRKVLDAGFGVASSDSWIKALGDTLPLGLVAALIWLGANRAASGAITVGELVAVSGYATVLVVYSRSVIAGFNGLVMIWVSAGKMARFFRLPAADRSGTETDASGSLTDAETDVAIEPGKLTVVLTRHRPEGRALMRRLAGFDESGARWGSVPLADLDHDVLRRRVLLLDNDYLFPGTLAETLRVPSEEAAAALDTAAGADVLGSLGGPEGRVENGGRNLSGGQRQRLGLARALAADPSVLLAVEPTSAVDAATEALIVQRVARKRKGATTAVVTSSRLWAAAADTVIDLDEAGGAPAARIPAPSAAEDTRL</sequence>
<dbReference type="Pfam" id="PF00005">
    <property type="entry name" value="ABC_tran"/>
    <property type="match status" value="1"/>
</dbReference>
<dbReference type="InterPro" id="IPR036640">
    <property type="entry name" value="ABC1_TM_sf"/>
</dbReference>
<feature type="transmembrane region" description="Helical" evidence="5">
    <location>
        <begin position="63"/>
        <end position="89"/>
    </location>
</feature>
<dbReference type="Gene3D" id="1.20.1560.10">
    <property type="entry name" value="ABC transporter type 1, transmembrane domain"/>
    <property type="match status" value="1"/>
</dbReference>
<dbReference type="InterPro" id="IPR011527">
    <property type="entry name" value="ABC1_TM_dom"/>
</dbReference>
<dbReference type="CDD" id="cd07346">
    <property type="entry name" value="ABC_6TM_exporters"/>
    <property type="match status" value="1"/>
</dbReference>
<evidence type="ECO:0000313" key="9">
    <source>
        <dbReference type="Proteomes" id="UP001595823"/>
    </source>
</evidence>
<dbReference type="PROSITE" id="PS50893">
    <property type="entry name" value="ABC_TRANSPORTER_2"/>
    <property type="match status" value="1"/>
</dbReference>
<dbReference type="PANTHER" id="PTHR43394:SF1">
    <property type="entry name" value="ATP-BINDING CASSETTE SUB-FAMILY B MEMBER 10, MITOCHONDRIAL"/>
    <property type="match status" value="1"/>
</dbReference>
<feature type="domain" description="ABC transporter" evidence="6">
    <location>
        <begin position="320"/>
        <end position="543"/>
    </location>
</feature>
<organism evidence="8 9">
    <name type="scientific">Salininema proteolyticum</name>
    <dbReference type="NCBI Taxonomy" id="1607685"/>
    <lineage>
        <taxon>Bacteria</taxon>
        <taxon>Bacillati</taxon>
        <taxon>Actinomycetota</taxon>
        <taxon>Actinomycetes</taxon>
        <taxon>Glycomycetales</taxon>
        <taxon>Glycomycetaceae</taxon>
        <taxon>Salininema</taxon>
    </lineage>
</organism>
<dbReference type="PANTHER" id="PTHR43394">
    <property type="entry name" value="ATP-DEPENDENT PERMEASE MDL1, MITOCHONDRIAL"/>
    <property type="match status" value="1"/>
</dbReference>
<feature type="transmembrane region" description="Helical" evidence="5">
    <location>
        <begin position="141"/>
        <end position="159"/>
    </location>
</feature>
<dbReference type="InterPro" id="IPR027417">
    <property type="entry name" value="P-loop_NTPase"/>
</dbReference>
<accession>A0ABV8U117</accession>
<gene>
    <name evidence="8" type="ORF">ACFPET_12940</name>
</gene>
<feature type="transmembrane region" description="Helical" evidence="5">
    <location>
        <begin position="165"/>
        <end position="185"/>
    </location>
</feature>
<evidence type="ECO:0000259" key="7">
    <source>
        <dbReference type="PROSITE" id="PS50929"/>
    </source>
</evidence>
<dbReference type="InterPro" id="IPR039421">
    <property type="entry name" value="Type_1_exporter"/>
</dbReference>